<feature type="compositionally biased region" description="Basic and acidic residues" evidence="1">
    <location>
        <begin position="128"/>
        <end position="138"/>
    </location>
</feature>
<evidence type="ECO:0000256" key="1">
    <source>
        <dbReference type="SAM" id="MobiDB-lite"/>
    </source>
</evidence>
<reference evidence="2 3" key="1">
    <citation type="journal article" date="2022" name="Nat. Genet.">
        <title>Improved pea reference genome and pan-genome highlight genomic features and evolutionary characteristics.</title>
        <authorList>
            <person name="Yang T."/>
            <person name="Liu R."/>
            <person name="Luo Y."/>
            <person name="Hu S."/>
            <person name="Wang D."/>
            <person name="Wang C."/>
            <person name="Pandey M.K."/>
            <person name="Ge S."/>
            <person name="Xu Q."/>
            <person name="Li N."/>
            <person name="Li G."/>
            <person name="Huang Y."/>
            <person name="Saxena R.K."/>
            <person name="Ji Y."/>
            <person name="Li M."/>
            <person name="Yan X."/>
            <person name="He Y."/>
            <person name="Liu Y."/>
            <person name="Wang X."/>
            <person name="Xiang C."/>
            <person name="Varshney R.K."/>
            <person name="Ding H."/>
            <person name="Gao S."/>
            <person name="Zong X."/>
        </authorList>
    </citation>
    <scope>NUCLEOTIDE SEQUENCE [LARGE SCALE GENOMIC DNA]</scope>
    <source>
        <strain evidence="2 3">cv. Zhongwan 6</strain>
    </source>
</reference>
<comment type="caution">
    <text evidence="2">The sequence shown here is derived from an EMBL/GenBank/DDBJ whole genome shotgun (WGS) entry which is preliminary data.</text>
</comment>
<evidence type="ECO:0000313" key="3">
    <source>
        <dbReference type="Proteomes" id="UP001058974"/>
    </source>
</evidence>
<sequence length="149" mass="15970">MPSTVSKSSNPSGSVQIPSSQITNIEPYVPAKKPHFMTNLYLNLIKTTDVKPGVVASAKGVDSGTISIDNPRSDKTLGQSSMNVADKNTVDKSIHVLISQILGIESNFDVVPDVTTFLAQTDYSIETPLEKSDGKSDSEYVPVKSPEKS</sequence>
<dbReference type="AlphaFoldDB" id="A0A9D4XW67"/>
<organism evidence="2 3">
    <name type="scientific">Pisum sativum</name>
    <name type="common">Garden pea</name>
    <name type="synonym">Lathyrus oleraceus</name>
    <dbReference type="NCBI Taxonomy" id="3888"/>
    <lineage>
        <taxon>Eukaryota</taxon>
        <taxon>Viridiplantae</taxon>
        <taxon>Streptophyta</taxon>
        <taxon>Embryophyta</taxon>
        <taxon>Tracheophyta</taxon>
        <taxon>Spermatophyta</taxon>
        <taxon>Magnoliopsida</taxon>
        <taxon>eudicotyledons</taxon>
        <taxon>Gunneridae</taxon>
        <taxon>Pentapetalae</taxon>
        <taxon>rosids</taxon>
        <taxon>fabids</taxon>
        <taxon>Fabales</taxon>
        <taxon>Fabaceae</taxon>
        <taxon>Papilionoideae</taxon>
        <taxon>50 kb inversion clade</taxon>
        <taxon>NPAAA clade</taxon>
        <taxon>Hologalegina</taxon>
        <taxon>IRL clade</taxon>
        <taxon>Fabeae</taxon>
        <taxon>Lathyrus</taxon>
    </lineage>
</organism>
<dbReference type="Gramene" id="Psat03G0353600-T1">
    <property type="protein sequence ID" value="KAI5428576.1"/>
    <property type="gene ID" value="KIW84_033536"/>
</dbReference>
<feature type="region of interest" description="Disordered" evidence="1">
    <location>
        <begin position="128"/>
        <end position="149"/>
    </location>
</feature>
<keyword evidence="3" id="KW-1185">Reference proteome</keyword>
<accession>A0A9D4XW67</accession>
<dbReference type="Proteomes" id="UP001058974">
    <property type="component" value="Chromosome 3"/>
</dbReference>
<protein>
    <submittedName>
        <fullName evidence="2">Uncharacterized protein</fullName>
    </submittedName>
</protein>
<proteinExistence type="predicted"/>
<dbReference type="EMBL" id="JAMSHJ010000003">
    <property type="protein sequence ID" value="KAI5428576.1"/>
    <property type="molecule type" value="Genomic_DNA"/>
</dbReference>
<name>A0A9D4XW67_PEA</name>
<evidence type="ECO:0000313" key="2">
    <source>
        <dbReference type="EMBL" id="KAI5428576.1"/>
    </source>
</evidence>
<gene>
    <name evidence="2" type="ORF">KIW84_033536</name>
</gene>